<sequence>MEIELNKRVLLRVADPDGEKKLITKEEIFAHYNDLKNRLKTNIKKKIFYKVESIRILKEIKDNEYYKLDGYRSFDAFVKDYKLARTQVYIYLKLGKALQAGILNEDYIIENGIQNSLDLIEGQETLIIKKSKKNPIKPLRFQLKKQESYDFYKSNAKFTGFLLDKLFSDEKEIIKRIMKEYKQLKG</sequence>
<gene>
    <name evidence="3" type="ORF">HNP67_001267</name>
</gene>
<dbReference type="AlphaFoldDB" id="A0A7W9ZLK9"/>
<dbReference type="NCBIfam" id="NF033725">
    <property type="entry name" value="borfam_49"/>
    <property type="match status" value="1"/>
</dbReference>
<evidence type="ECO:0000259" key="2">
    <source>
        <dbReference type="Pfam" id="PF25882"/>
    </source>
</evidence>
<dbReference type="InterPro" id="IPR058550">
    <property type="entry name" value="Plasmid_parti_N"/>
</dbReference>
<name>A0A7W9ZLK9_9SPIR</name>
<dbReference type="InterPro" id="IPR002596">
    <property type="entry name" value="Plasmid_parti"/>
</dbReference>
<evidence type="ECO:0000259" key="1">
    <source>
        <dbReference type="Pfam" id="PF01672"/>
    </source>
</evidence>
<evidence type="ECO:0000313" key="3">
    <source>
        <dbReference type="EMBL" id="MBB6213772.1"/>
    </source>
</evidence>
<dbReference type="EMBL" id="JACHFB010000009">
    <property type="protein sequence ID" value="MBB6213772.1"/>
    <property type="molecule type" value="Genomic_DNA"/>
</dbReference>
<dbReference type="RefSeq" id="WP_184125615.1">
    <property type="nucleotide sequence ID" value="NZ_CP179434.1"/>
</dbReference>
<reference evidence="3 4" key="1">
    <citation type="submission" date="2020-08" db="EMBL/GenBank/DDBJ databases">
        <title>Genomic Encyclopedia of Type Strains, Phase IV (KMG-IV): sequencing the most valuable type-strain genomes for metagenomic binning, comparative biology and taxonomic classification.</title>
        <authorList>
            <person name="Goeker M."/>
        </authorList>
    </citation>
    <scope>NUCLEOTIDE SEQUENCE [LARGE SCALE GENOMIC DNA]</scope>
    <source>
        <strain evidence="3 4">DSM 17989</strain>
    </source>
</reference>
<dbReference type="Proteomes" id="UP000536100">
    <property type="component" value="Unassembled WGS sequence"/>
</dbReference>
<proteinExistence type="predicted"/>
<accession>A0A7W9ZLK9</accession>
<dbReference type="Pfam" id="PF25882">
    <property type="entry name" value="Plasmid_parti_C"/>
    <property type="match status" value="1"/>
</dbReference>
<dbReference type="InterPro" id="IPR058551">
    <property type="entry name" value="Plasmid_parti_C"/>
</dbReference>
<feature type="domain" description="Plasmid partition protein putative C-terminal" evidence="2">
    <location>
        <begin position="132"/>
        <end position="183"/>
    </location>
</feature>
<comment type="caution">
    <text evidence="3">The sequence shown here is derived from an EMBL/GenBank/DDBJ whole genome shotgun (WGS) entry which is preliminary data.</text>
</comment>
<protein>
    <recommendedName>
        <fullName evidence="5">Plasmid partition protein</fullName>
    </recommendedName>
</protein>
<organism evidence="3 4">
    <name type="scientific">Borreliella californiensis</name>
    <dbReference type="NCBI Taxonomy" id="373543"/>
    <lineage>
        <taxon>Bacteria</taxon>
        <taxon>Pseudomonadati</taxon>
        <taxon>Spirochaetota</taxon>
        <taxon>Spirochaetia</taxon>
        <taxon>Spirochaetales</taxon>
        <taxon>Borreliaceae</taxon>
        <taxon>Borreliella</taxon>
    </lineage>
</organism>
<feature type="domain" description="Plasmid partition protein putative N-terminal" evidence="1">
    <location>
        <begin position="20"/>
        <end position="124"/>
    </location>
</feature>
<evidence type="ECO:0008006" key="5">
    <source>
        <dbReference type="Google" id="ProtNLM"/>
    </source>
</evidence>
<evidence type="ECO:0000313" key="4">
    <source>
        <dbReference type="Proteomes" id="UP000536100"/>
    </source>
</evidence>
<dbReference type="Pfam" id="PF01672">
    <property type="entry name" value="Plasmid_parti_N"/>
    <property type="match status" value="1"/>
</dbReference>